<evidence type="ECO:0008006" key="5">
    <source>
        <dbReference type="Google" id="ProtNLM"/>
    </source>
</evidence>
<evidence type="ECO:0000256" key="1">
    <source>
        <dbReference type="SAM" id="Coils"/>
    </source>
</evidence>
<dbReference type="AlphaFoldDB" id="A0ABD3SQR6"/>
<accession>A0ABD3SQR6</accession>
<gene>
    <name evidence="3" type="ORF">ACHAXA_010522</name>
</gene>
<keyword evidence="4" id="KW-1185">Reference proteome</keyword>
<dbReference type="Proteomes" id="UP001530377">
    <property type="component" value="Unassembled WGS sequence"/>
</dbReference>
<feature type="region of interest" description="Disordered" evidence="2">
    <location>
        <begin position="389"/>
        <end position="429"/>
    </location>
</feature>
<feature type="region of interest" description="Disordered" evidence="2">
    <location>
        <begin position="135"/>
        <end position="204"/>
    </location>
</feature>
<sequence length="535" mass="57844">MASFTNEDNVAGRQRRRREGDATVDNDAILAVHPPPPLLPPPIVDDVATDPPTISPTMTSFVPFGVSVSTLLEPVFPPPKKKRRTRDEFTISQKLAILSELKGPNAVGIHDLAARHNTSRASIYRWKNDLPRLTRLATKRGGMGGSRKRVGGDDDNGDGGGRSGIGGGNNNRGNDSSGAFSSSSSSSSSSSKKLSVTKTNDSNYNSLCKKRRKNEEFTAAERLAIVRELVVDASSSSSSSSGSGSGSGSSRSPLSVRALADRVGANHRSVYRWKKDEARLVRLVEEEGRGTCKRALNDPMSRLKDALRAFHAMQYDDDAQRARHRGLPPTLTGTIVATKALQIRDELLARHGTDPFLTDAEVRALRDFTGSTSWGRKIVHKFGWKRTSTASSTTAANSASHEPDDDGNDEDNVGRRVPPSRLSSPIARKNEMKREIASLRRKLNCAEARARDLETENARLKSRLAILTSAIGFAADERLGNVHVANGSNRAIDGGEGEGFLDGAADALDIAADAFENPAVEEDAEAWQYISTHNR</sequence>
<keyword evidence="1" id="KW-0175">Coiled coil</keyword>
<feature type="coiled-coil region" evidence="1">
    <location>
        <begin position="429"/>
        <end position="470"/>
    </location>
</feature>
<protein>
    <recommendedName>
        <fullName evidence="5">Transposase</fullName>
    </recommendedName>
</protein>
<evidence type="ECO:0000313" key="3">
    <source>
        <dbReference type="EMBL" id="KAL3826597.1"/>
    </source>
</evidence>
<name>A0ABD3SQR6_9STRA</name>
<feature type="compositionally biased region" description="Low complexity" evidence="2">
    <location>
        <begin position="389"/>
        <end position="400"/>
    </location>
</feature>
<evidence type="ECO:0000313" key="4">
    <source>
        <dbReference type="Proteomes" id="UP001530377"/>
    </source>
</evidence>
<feature type="compositionally biased region" description="Low complexity" evidence="2">
    <location>
        <begin position="171"/>
        <end position="191"/>
    </location>
</feature>
<feature type="region of interest" description="Disordered" evidence="2">
    <location>
        <begin position="1"/>
        <end position="40"/>
    </location>
</feature>
<dbReference type="EMBL" id="JALLPB020000018">
    <property type="protein sequence ID" value="KAL3826597.1"/>
    <property type="molecule type" value="Genomic_DNA"/>
</dbReference>
<evidence type="ECO:0000256" key="2">
    <source>
        <dbReference type="SAM" id="MobiDB-lite"/>
    </source>
</evidence>
<proteinExistence type="predicted"/>
<feature type="region of interest" description="Disordered" evidence="2">
    <location>
        <begin position="233"/>
        <end position="254"/>
    </location>
</feature>
<feature type="compositionally biased region" description="Polar residues" evidence="2">
    <location>
        <begin position="192"/>
        <end position="204"/>
    </location>
</feature>
<reference evidence="3 4" key="1">
    <citation type="submission" date="2024-10" db="EMBL/GenBank/DDBJ databases">
        <title>Updated reference genomes for cyclostephanoid diatoms.</title>
        <authorList>
            <person name="Roberts W.R."/>
            <person name="Alverson A.J."/>
        </authorList>
    </citation>
    <scope>NUCLEOTIDE SEQUENCE [LARGE SCALE GENOMIC DNA]</scope>
    <source>
        <strain evidence="3 4">AJA228-03</strain>
    </source>
</reference>
<organism evidence="3 4">
    <name type="scientific">Cyclostephanos tholiformis</name>
    <dbReference type="NCBI Taxonomy" id="382380"/>
    <lineage>
        <taxon>Eukaryota</taxon>
        <taxon>Sar</taxon>
        <taxon>Stramenopiles</taxon>
        <taxon>Ochrophyta</taxon>
        <taxon>Bacillariophyta</taxon>
        <taxon>Coscinodiscophyceae</taxon>
        <taxon>Thalassiosirophycidae</taxon>
        <taxon>Stephanodiscales</taxon>
        <taxon>Stephanodiscaceae</taxon>
        <taxon>Cyclostephanos</taxon>
    </lineage>
</organism>
<feature type="compositionally biased region" description="Gly residues" evidence="2">
    <location>
        <begin position="158"/>
        <end position="170"/>
    </location>
</feature>
<comment type="caution">
    <text evidence="3">The sequence shown here is derived from an EMBL/GenBank/DDBJ whole genome shotgun (WGS) entry which is preliminary data.</text>
</comment>